<dbReference type="InterPro" id="IPR007867">
    <property type="entry name" value="GMC_OxRtase_C"/>
</dbReference>
<dbReference type="EMBL" id="SHLC01000001">
    <property type="protein sequence ID" value="RZU66526.1"/>
    <property type="molecule type" value="Genomic_DNA"/>
</dbReference>
<evidence type="ECO:0000313" key="8">
    <source>
        <dbReference type="EMBL" id="RZU66526.1"/>
    </source>
</evidence>
<feature type="domain" description="Glucose-methanol-choline oxidoreductase N-terminal" evidence="6">
    <location>
        <begin position="216"/>
        <end position="294"/>
    </location>
</feature>
<dbReference type="RefSeq" id="WP_130506712.1">
    <property type="nucleotide sequence ID" value="NZ_SHLC01000001.1"/>
</dbReference>
<gene>
    <name evidence="8" type="ORF">EV379_2884</name>
</gene>
<keyword evidence="4" id="KW-0274">FAD</keyword>
<dbReference type="SUPFAM" id="SSF51905">
    <property type="entry name" value="FAD/NAD(P)-binding domain"/>
    <property type="match status" value="1"/>
</dbReference>
<evidence type="ECO:0000313" key="9">
    <source>
        <dbReference type="Proteomes" id="UP000291483"/>
    </source>
</evidence>
<dbReference type="PANTHER" id="PTHR42784:SF1">
    <property type="entry name" value="PYRANOSE 2-OXIDASE"/>
    <property type="match status" value="1"/>
</dbReference>
<protein>
    <submittedName>
        <fullName evidence="8">Choline dehydrogenase-like flavoprotein</fullName>
    </submittedName>
</protein>
<comment type="caution">
    <text evidence="8">The sequence shown here is derived from an EMBL/GenBank/DDBJ whole genome shotgun (WGS) entry which is preliminary data.</text>
</comment>
<evidence type="ECO:0000259" key="7">
    <source>
        <dbReference type="Pfam" id="PF05199"/>
    </source>
</evidence>
<feature type="domain" description="Glucose-methanol-choline oxidoreductase C-terminal" evidence="7">
    <location>
        <begin position="366"/>
        <end position="484"/>
    </location>
</feature>
<dbReference type="Proteomes" id="UP000291483">
    <property type="component" value="Unassembled WGS sequence"/>
</dbReference>
<dbReference type="SUPFAM" id="SSF54373">
    <property type="entry name" value="FAD-linked reductases, C-terminal domain"/>
    <property type="match status" value="1"/>
</dbReference>
<evidence type="ECO:0000256" key="4">
    <source>
        <dbReference type="ARBA" id="ARBA00022827"/>
    </source>
</evidence>
<name>A0A4V2GB23_9MICO</name>
<sequence>MSETYDVVIVGSGINGAIVAARIHSASPETSVLVLEAGREITGIAGEHLVEADENAMNASYEDLMRRARQIEYVKGAVSMNEIEGDSWRDDLPGVFPAAFLGHNFAEFPGASIAWNIGGMGVHWTAACPWPYAEEIPDFLPSAEWDADVEAARELLRVSRGPLVPNPFTEPIFEALRTAVPSPDPSREAGFMPMAGVDRDGAPFARTGPRDIAPFLFDGSAAGVALKTGVLCTRIVSDGHDVSGIVGRDIVTGEERTYTGRTYLVAADALRTPQLLWASGIRPEALGVRLNEHASIDGDVVIDAERFGLTDADIPTPPAGEPFIGSYWSPSIGAERPTHGQLMERDAEGLGHVLGVGWYCSTEIRPENRIEFSDELTDSLGMPHMTVHFSYSERDLEQIRATQEVQSAAANAIGVFSAESSEVLPAGASLHYTGTVRMGPVDDGTSVCDTDGRVWGFSNLYLAGNGVTPTALTCNATLTGATLAVRTARAMVAHINS</sequence>
<dbReference type="InterPro" id="IPR051473">
    <property type="entry name" value="P2Ox-like"/>
</dbReference>
<dbReference type="InterPro" id="IPR036188">
    <property type="entry name" value="FAD/NAD-bd_sf"/>
</dbReference>
<dbReference type="AlphaFoldDB" id="A0A4V2GB23"/>
<evidence type="ECO:0000259" key="6">
    <source>
        <dbReference type="Pfam" id="PF00732"/>
    </source>
</evidence>
<dbReference type="Gene3D" id="3.50.50.60">
    <property type="entry name" value="FAD/NAD(P)-binding domain"/>
    <property type="match status" value="2"/>
</dbReference>
<evidence type="ECO:0000256" key="1">
    <source>
        <dbReference type="ARBA" id="ARBA00001974"/>
    </source>
</evidence>
<keyword evidence="5" id="KW-0560">Oxidoreductase</keyword>
<evidence type="ECO:0000256" key="5">
    <source>
        <dbReference type="ARBA" id="ARBA00023002"/>
    </source>
</evidence>
<keyword evidence="9" id="KW-1185">Reference proteome</keyword>
<accession>A0A4V2GB23</accession>
<dbReference type="GO" id="GO:0016614">
    <property type="term" value="F:oxidoreductase activity, acting on CH-OH group of donors"/>
    <property type="evidence" value="ECO:0007669"/>
    <property type="project" value="InterPro"/>
</dbReference>
<dbReference type="OrthoDB" id="9798604at2"/>
<keyword evidence="3" id="KW-0285">Flavoprotein</keyword>
<reference evidence="8 9" key="1">
    <citation type="submission" date="2019-02" db="EMBL/GenBank/DDBJ databases">
        <title>Sequencing the genomes of 1000 actinobacteria strains.</title>
        <authorList>
            <person name="Klenk H.-P."/>
        </authorList>
    </citation>
    <scope>NUCLEOTIDE SEQUENCE [LARGE SCALE GENOMIC DNA]</scope>
    <source>
        <strain evidence="8 9">DSM 18319</strain>
    </source>
</reference>
<comment type="cofactor">
    <cofactor evidence="1">
        <name>FAD</name>
        <dbReference type="ChEBI" id="CHEBI:57692"/>
    </cofactor>
</comment>
<dbReference type="PANTHER" id="PTHR42784">
    <property type="entry name" value="PYRANOSE 2-OXIDASE"/>
    <property type="match status" value="1"/>
</dbReference>
<comment type="similarity">
    <text evidence="2">Belongs to the GMC oxidoreductase family.</text>
</comment>
<proteinExistence type="inferred from homology"/>
<dbReference type="InterPro" id="IPR000172">
    <property type="entry name" value="GMC_OxRdtase_N"/>
</dbReference>
<dbReference type="Pfam" id="PF00732">
    <property type="entry name" value="GMC_oxred_N"/>
    <property type="match status" value="1"/>
</dbReference>
<evidence type="ECO:0000256" key="2">
    <source>
        <dbReference type="ARBA" id="ARBA00010790"/>
    </source>
</evidence>
<evidence type="ECO:0000256" key="3">
    <source>
        <dbReference type="ARBA" id="ARBA00022630"/>
    </source>
</evidence>
<dbReference type="GO" id="GO:0050660">
    <property type="term" value="F:flavin adenine dinucleotide binding"/>
    <property type="evidence" value="ECO:0007669"/>
    <property type="project" value="InterPro"/>
</dbReference>
<organism evidence="8 9">
    <name type="scientific">Microterricola gilva</name>
    <dbReference type="NCBI Taxonomy" id="393267"/>
    <lineage>
        <taxon>Bacteria</taxon>
        <taxon>Bacillati</taxon>
        <taxon>Actinomycetota</taxon>
        <taxon>Actinomycetes</taxon>
        <taxon>Micrococcales</taxon>
        <taxon>Microbacteriaceae</taxon>
        <taxon>Microterricola</taxon>
    </lineage>
</organism>
<dbReference type="Pfam" id="PF05199">
    <property type="entry name" value="GMC_oxred_C"/>
    <property type="match status" value="1"/>
</dbReference>